<dbReference type="GO" id="GO:0015658">
    <property type="term" value="F:branched-chain amino acid transmembrane transporter activity"/>
    <property type="evidence" value="ECO:0007669"/>
    <property type="project" value="TreeGrafter"/>
</dbReference>
<dbReference type="InterPro" id="IPR003593">
    <property type="entry name" value="AAA+_ATPase"/>
</dbReference>
<evidence type="ECO:0000256" key="1">
    <source>
        <dbReference type="ARBA" id="ARBA00005417"/>
    </source>
</evidence>
<dbReference type="PROSITE" id="PS50893">
    <property type="entry name" value="ABC_TRANSPORTER_2"/>
    <property type="match status" value="1"/>
</dbReference>
<organism evidence="7">
    <name type="scientific">hydrothermal vent metagenome</name>
    <dbReference type="NCBI Taxonomy" id="652676"/>
    <lineage>
        <taxon>unclassified sequences</taxon>
        <taxon>metagenomes</taxon>
        <taxon>ecological metagenomes</taxon>
    </lineage>
</organism>
<dbReference type="PANTHER" id="PTHR43820:SF4">
    <property type="entry name" value="HIGH-AFFINITY BRANCHED-CHAIN AMINO ACID TRANSPORT ATP-BINDING PROTEIN LIVF"/>
    <property type="match status" value="1"/>
</dbReference>
<evidence type="ECO:0000256" key="3">
    <source>
        <dbReference type="ARBA" id="ARBA00022741"/>
    </source>
</evidence>
<evidence type="ECO:0000256" key="4">
    <source>
        <dbReference type="ARBA" id="ARBA00022840"/>
    </source>
</evidence>
<keyword evidence="3" id="KW-0547">Nucleotide-binding</keyword>
<dbReference type="Pfam" id="PF00005">
    <property type="entry name" value="ABC_tran"/>
    <property type="match status" value="1"/>
</dbReference>
<protein>
    <submittedName>
        <fullName evidence="7">Branched-chain amino acid transport ATP-binding protein LivF (TC 3.A.1.4.1)</fullName>
    </submittedName>
</protein>
<dbReference type="Gene3D" id="3.40.50.300">
    <property type="entry name" value="P-loop containing nucleotide triphosphate hydrolases"/>
    <property type="match status" value="1"/>
</dbReference>
<dbReference type="CDD" id="cd03224">
    <property type="entry name" value="ABC_TM1139_LivF_branched"/>
    <property type="match status" value="1"/>
</dbReference>
<dbReference type="SUPFAM" id="SSF52540">
    <property type="entry name" value="P-loop containing nucleoside triphosphate hydrolases"/>
    <property type="match status" value="1"/>
</dbReference>
<name>A0A160TQA4_9ZZZZ</name>
<feature type="domain" description="ABC transporter" evidence="6">
    <location>
        <begin position="1"/>
        <end position="234"/>
    </location>
</feature>
<dbReference type="InterPro" id="IPR027417">
    <property type="entry name" value="P-loop_NTPase"/>
</dbReference>
<dbReference type="AlphaFoldDB" id="A0A160TQA4"/>
<dbReference type="InterPro" id="IPR052156">
    <property type="entry name" value="BCAA_Transport_ATP-bd_LivF"/>
</dbReference>
<dbReference type="SMART" id="SM00382">
    <property type="entry name" value="AAA"/>
    <property type="match status" value="1"/>
</dbReference>
<dbReference type="GO" id="GO:0016887">
    <property type="term" value="F:ATP hydrolysis activity"/>
    <property type="evidence" value="ECO:0007669"/>
    <property type="project" value="InterPro"/>
</dbReference>
<proteinExistence type="inferred from homology"/>
<sequence length="235" mass="25562">MALIEINKLSAWYGKAQALSEISLEVNRAETIAIVGANGAGKSTLLDSIMGLVHNTGSICLEGEDISASKTRYRVEQGIGYAPERFNLFPYMTVRDNLLVGAYTARDKIDKNLSAVYKLFPRLAERENQETATQSGGERQMVSLGRAMMSSPRILLVDEPTIGLAPKVCGEIAEVLRRLREEMGLTVIVTEQNANFALSLAERLYVLESGHITASGSADELARDDTLAKSYFGAA</sequence>
<evidence type="ECO:0000256" key="2">
    <source>
        <dbReference type="ARBA" id="ARBA00022448"/>
    </source>
</evidence>
<accession>A0A160TQA4</accession>
<dbReference type="EMBL" id="CZRL01000020">
    <property type="protein sequence ID" value="CUS50301.1"/>
    <property type="molecule type" value="Genomic_DNA"/>
</dbReference>
<evidence type="ECO:0000313" key="7">
    <source>
        <dbReference type="EMBL" id="CUS50301.1"/>
    </source>
</evidence>
<comment type="similarity">
    <text evidence="1">Belongs to the ABC transporter superfamily.</text>
</comment>
<reference evidence="7" key="1">
    <citation type="submission" date="2015-10" db="EMBL/GenBank/DDBJ databases">
        <authorList>
            <person name="Gilbert D.G."/>
        </authorList>
    </citation>
    <scope>NUCLEOTIDE SEQUENCE</scope>
</reference>
<keyword evidence="5" id="KW-0029">Amino-acid transport</keyword>
<dbReference type="PANTHER" id="PTHR43820">
    <property type="entry name" value="HIGH-AFFINITY BRANCHED-CHAIN AMINO ACID TRANSPORT ATP-BINDING PROTEIN LIVF"/>
    <property type="match status" value="1"/>
</dbReference>
<keyword evidence="4 7" id="KW-0067">ATP-binding</keyword>
<gene>
    <name evidence="7" type="ORF">MGWOODY_XGa2461</name>
</gene>
<evidence type="ECO:0000259" key="6">
    <source>
        <dbReference type="PROSITE" id="PS50893"/>
    </source>
</evidence>
<dbReference type="InterPro" id="IPR003439">
    <property type="entry name" value="ABC_transporter-like_ATP-bd"/>
</dbReference>
<dbReference type="GO" id="GO:0005524">
    <property type="term" value="F:ATP binding"/>
    <property type="evidence" value="ECO:0007669"/>
    <property type="project" value="UniProtKB-KW"/>
</dbReference>
<keyword evidence="2" id="KW-0813">Transport</keyword>
<evidence type="ECO:0000256" key="5">
    <source>
        <dbReference type="ARBA" id="ARBA00022970"/>
    </source>
</evidence>
<dbReference type="GO" id="GO:0015807">
    <property type="term" value="P:L-amino acid transport"/>
    <property type="evidence" value="ECO:0007669"/>
    <property type="project" value="TreeGrafter"/>
</dbReference>